<dbReference type="PANTHER" id="PTHR37535">
    <property type="entry name" value="FLUG DOMAIN PROTEIN"/>
    <property type="match status" value="1"/>
</dbReference>
<dbReference type="AlphaFoldDB" id="C1HBC7"/>
<dbReference type="VEuPathDB" id="FungiDB:PAAG_08068"/>
<feature type="region of interest" description="Disordered" evidence="1">
    <location>
        <begin position="1"/>
        <end position="23"/>
    </location>
</feature>
<organism evidence="2 3">
    <name type="scientific">Paracoccidioides lutzii (strain ATCC MYA-826 / Pb01)</name>
    <name type="common">Paracoccidioides brasiliensis</name>
    <dbReference type="NCBI Taxonomy" id="502779"/>
    <lineage>
        <taxon>Eukaryota</taxon>
        <taxon>Fungi</taxon>
        <taxon>Dikarya</taxon>
        <taxon>Ascomycota</taxon>
        <taxon>Pezizomycotina</taxon>
        <taxon>Eurotiomycetes</taxon>
        <taxon>Eurotiomycetidae</taxon>
        <taxon>Onygenales</taxon>
        <taxon>Ajellomycetaceae</taxon>
        <taxon>Paracoccidioides</taxon>
    </lineage>
</organism>
<evidence type="ECO:0000256" key="1">
    <source>
        <dbReference type="SAM" id="MobiDB-lite"/>
    </source>
</evidence>
<protein>
    <submittedName>
        <fullName evidence="2">Uncharacterized protein</fullName>
    </submittedName>
</protein>
<gene>
    <name evidence="2" type="ORF">PAAG_08068</name>
</gene>
<dbReference type="RefSeq" id="XP_015700848.1">
    <property type="nucleotide sequence ID" value="XM_015846413.1"/>
</dbReference>
<dbReference type="HOGENOM" id="CLU_486703_0_0_1"/>
<proteinExistence type="predicted"/>
<sequence>MPPSPEAESSEFSNNELEYADDMFSDHKFETTGTDECDLKHAPKHPANCGGGSSAGLATSVMAKGEEGGRGSKPSALSKTRVIELVADEKKLNHEKRPGEPMYVDDLAEYLHVLLAMNGMEFLVSWLRGELILFCQVTGITGSQPDALTQLQYHGMELTLVRDPHFSVPPLPHAFLLGLLFHIQAFKSQGIKHPEDLYSLRVLNGLNQQKLSLHDDLTDQFIFCSTVHERDTICITHEIRLTTASVQTQMKKSGEIIGFQQVTKLYVLCDAVVKGFNKSRECLTHLPWPQTAEGADEGGVLDELVHQLLLTLEADAGAVEIGKPPGAHSEDFRMIIIDAALMLPLKTPEAELQRRITALHTVSAYCGAEEGPLCRRRGYGSKPRPTTVELTAVKAGVMDQPLSTALLESSVQEVRTERGSDQTLPEAACEEVSADGLQNLQCGAKNPERYLLLLEECAHGTITHSPKYRMLAQSATRVGTSEPSAPGGCLPPGSQPSWFSPGNEGKRGVSCVPESPHSSYGSFTIPPVLQYLLVDICMQLLIIISISPRSFGPRDEAVKA</sequence>
<dbReference type="KEGG" id="pbl:PAAG_08068"/>
<dbReference type="STRING" id="502779.C1HBC7"/>
<dbReference type="eggNOG" id="ENOG502QW3K">
    <property type="taxonomic scope" value="Eukaryota"/>
</dbReference>
<feature type="compositionally biased region" description="Low complexity" evidence="1">
    <location>
        <begin position="1"/>
        <end position="11"/>
    </location>
</feature>
<reference evidence="2 3" key="1">
    <citation type="journal article" date="2011" name="PLoS Genet.">
        <title>Comparative genomic analysis of human fungal pathogens causing paracoccidioidomycosis.</title>
        <authorList>
            <person name="Desjardins C.A."/>
            <person name="Champion M.D."/>
            <person name="Holder J.W."/>
            <person name="Muszewska A."/>
            <person name="Goldberg J."/>
            <person name="Bailao A.M."/>
            <person name="Brigido M.M."/>
            <person name="Ferreira M.E."/>
            <person name="Garcia A.M."/>
            <person name="Grynberg M."/>
            <person name="Gujja S."/>
            <person name="Heiman D.I."/>
            <person name="Henn M.R."/>
            <person name="Kodira C.D."/>
            <person name="Leon-Narvaez H."/>
            <person name="Longo L.V."/>
            <person name="Ma L.J."/>
            <person name="Malavazi I."/>
            <person name="Matsuo A.L."/>
            <person name="Morais F.V."/>
            <person name="Pereira M."/>
            <person name="Rodriguez-Brito S."/>
            <person name="Sakthikumar S."/>
            <person name="Salem-Izacc S.M."/>
            <person name="Sykes S.M."/>
            <person name="Teixeira M.M."/>
            <person name="Vallejo M.C."/>
            <person name="Walter M.E."/>
            <person name="Yandava C."/>
            <person name="Young S."/>
            <person name="Zeng Q."/>
            <person name="Zucker J."/>
            <person name="Felipe M.S."/>
            <person name="Goldman G.H."/>
            <person name="Haas B.J."/>
            <person name="McEwen J.G."/>
            <person name="Nino-Vega G."/>
            <person name="Puccia R."/>
            <person name="San-Blas G."/>
            <person name="Soares C.M."/>
            <person name="Birren B.W."/>
            <person name="Cuomo C.A."/>
        </authorList>
    </citation>
    <scope>NUCLEOTIDE SEQUENCE [LARGE SCALE GENOMIC DNA]</scope>
    <source>
        <strain evidence="3">ATCC MYA-826 / Pb01</strain>
    </source>
</reference>
<dbReference type="Pfam" id="PF11917">
    <property type="entry name" value="DUF3435"/>
    <property type="match status" value="2"/>
</dbReference>
<evidence type="ECO:0000313" key="2">
    <source>
        <dbReference type="EMBL" id="EEH37650.2"/>
    </source>
</evidence>
<name>C1HBC7_PARBA</name>
<dbReference type="EMBL" id="KN294020">
    <property type="protein sequence ID" value="EEH37650.2"/>
    <property type="molecule type" value="Genomic_DNA"/>
</dbReference>
<dbReference type="Proteomes" id="UP000002059">
    <property type="component" value="Partially assembled WGS sequence"/>
</dbReference>
<keyword evidence="3" id="KW-1185">Reference proteome</keyword>
<dbReference type="InterPro" id="IPR021842">
    <property type="entry name" value="DUF3435"/>
</dbReference>
<accession>C1HBC7</accession>
<dbReference type="PANTHER" id="PTHR37535:SF2">
    <property type="entry name" value="FINGER DOMAIN PROTEIN, PUTATIVE (AFU_ORTHOLOGUE AFUA_6G09300)-RELATED"/>
    <property type="match status" value="1"/>
</dbReference>
<dbReference type="GeneID" id="9093237"/>
<evidence type="ECO:0000313" key="3">
    <source>
        <dbReference type="Proteomes" id="UP000002059"/>
    </source>
</evidence>
<dbReference type="OrthoDB" id="4205762at2759"/>